<comment type="caution">
    <text evidence="7">The sequence shown here is derived from an EMBL/GenBank/DDBJ whole genome shotgun (WGS) entry which is preliminary data.</text>
</comment>
<gene>
    <name evidence="7" type="ORF">G4B88_020082</name>
</gene>
<feature type="signal peptide" evidence="5">
    <location>
        <begin position="1"/>
        <end position="24"/>
    </location>
</feature>
<evidence type="ECO:0000256" key="2">
    <source>
        <dbReference type="ARBA" id="ARBA00022448"/>
    </source>
</evidence>
<dbReference type="Gene3D" id="1.10.110.10">
    <property type="entry name" value="Plant lipid-transfer and hydrophobic proteins"/>
    <property type="match status" value="1"/>
</dbReference>
<dbReference type="Proteomes" id="UP000583929">
    <property type="component" value="Unassembled WGS sequence"/>
</dbReference>
<dbReference type="SUPFAM" id="SSF47699">
    <property type="entry name" value="Bifunctional inhibitor/lipid-transfer protein/seed storage 2S albumin"/>
    <property type="match status" value="1"/>
</dbReference>
<accession>A0A7J6GN29</accession>
<dbReference type="InterPro" id="IPR036312">
    <property type="entry name" value="Bifun_inhib/LTP/seed_sf"/>
</dbReference>
<feature type="compositionally biased region" description="Polar residues" evidence="4">
    <location>
        <begin position="143"/>
        <end position="190"/>
    </location>
</feature>
<dbReference type="PANTHER" id="PTHR35747:SF2">
    <property type="entry name" value="NON-SPECIFIC LIPID TRANSFER PROTEIN GPI-ANCHORED 25"/>
    <property type="match status" value="1"/>
</dbReference>
<evidence type="ECO:0000256" key="5">
    <source>
        <dbReference type="SAM" id="SignalP"/>
    </source>
</evidence>
<evidence type="ECO:0000256" key="1">
    <source>
        <dbReference type="ARBA" id="ARBA00003211"/>
    </source>
</evidence>
<dbReference type="InterPro" id="IPR053353">
    <property type="entry name" value="Plant_LTP_GPI-anchored"/>
</dbReference>
<comment type="function">
    <text evidence="1">Plant non-specific lipid-transfer proteins transfer phospholipids as well as galactolipids across membranes. May play a role in wax or cutin deposition in the cell walls of expanding epidermal cells and certain secretory tissues.</text>
</comment>
<dbReference type="AlphaFoldDB" id="A0A7J6GN29"/>
<dbReference type="PANTHER" id="PTHR35747">
    <property type="entry name" value="BIFUNCTIONAL INHIBITOR/LIPID-TRANSFER PROTEIN/SEED STORAGE 2S ALBUMIN SUPERFAMILY PROTEIN"/>
    <property type="match status" value="1"/>
</dbReference>
<evidence type="ECO:0000313" key="8">
    <source>
        <dbReference type="Proteomes" id="UP000583929"/>
    </source>
</evidence>
<feature type="compositionally biased region" description="Polar residues" evidence="4">
    <location>
        <begin position="197"/>
        <end position="207"/>
    </location>
</feature>
<dbReference type="Pfam" id="PF14368">
    <property type="entry name" value="LTP_2"/>
    <property type="match status" value="1"/>
</dbReference>
<organism evidence="7 8">
    <name type="scientific">Cannabis sativa</name>
    <name type="common">Hemp</name>
    <name type="synonym">Marijuana</name>
    <dbReference type="NCBI Taxonomy" id="3483"/>
    <lineage>
        <taxon>Eukaryota</taxon>
        <taxon>Viridiplantae</taxon>
        <taxon>Streptophyta</taxon>
        <taxon>Embryophyta</taxon>
        <taxon>Tracheophyta</taxon>
        <taxon>Spermatophyta</taxon>
        <taxon>Magnoliopsida</taxon>
        <taxon>eudicotyledons</taxon>
        <taxon>Gunneridae</taxon>
        <taxon>Pentapetalae</taxon>
        <taxon>rosids</taxon>
        <taxon>fabids</taxon>
        <taxon>Rosales</taxon>
        <taxon>Cannabaceae</taxon>
        <taxon>Cannabis</taxon>
    </lineage>
</organism>
<evidence type="ECO:0000256" key="3">
    <source>
        <dbReference type="ARBA" id="ARBA00023121"/>
    </source>
</evidence>
<dbReference type="GO" id="GO:0008289">
    <property type="term" value="F:lipid binding"/>
    <property type="evidence" value="ECO:0007669"/>
    <property type="project" value="UniProtKB-KW"/>
</dbReference>
<keyword evidence="8" id="KW-1185">Reference proteome</keyword>
<dbReference type="InterPro" id="IPR016140">
    <property type="entry name" value="Bifunc_inhib/LTP/seed_store"/>
</dbReference>
<feature type="chain" id="PRO_5029540759" description="Bifunctional inhibitor/plant lipid transfer protein/seed storage helical domain-containing protein" evidence="5">
    <location>
        <begin position="25"/>
        <end position="239"/>
    </location>
</feature>
<feature type="domain" description="Bifunctional inhibitor/plant lipid transfer protein/seed storage helical" evidence="6">
    <location>
        <begin position="34"/>
        <end position="116"/>
    </location>
</feature>
<evidence type="ECO:0000313" key="7">
    <source>
        <dbReference type="EMBL" id="KAF4383760.1"/>
    </source>
</evidence>
<evidence type="ECO:0000259" key="6">
    <source>
        <dbReference type="Pfam" id="PF14368"/>
    </source>
</evidence>
<dbReference type="EMBL" id="JAATIQ010000096">
    <property type="protein sequence ID" value="KAF4383760.1"/>
    <property type="molecule type" value="Genomic_DNA"/>
</dbReference>
<keyword evidence="5" id="KW-0732">Signal</keyword>
<protein>
    <recommendedName>
        <fullName evidence="6">Bifunctional inhibitor/plant lipid transfer protein/seed storage helical domain-containing protein</fullName>
    </recommendedName>
</protein>
<evidence type="ECO:0000256" key="4">
    <source>
        <dbReference type="SAM" id="MobiDB-lite"/>
    </source>
</evidence>
<dbReference type="CDD" id="cd00010">
    <property type="entry name" value="AAI_LTSS"/>
    <property type="match status" value="1"/>
</dbReference>
<feature type="region of interest" description="Disordered" evidence="4">
    <location>
        <begin position="130"/>
        <end position="208"/>
    </location>
</feature>
<sequence length="239" mass="24827">MAPPAYSALITLLTTSALIHFTAAQPPPAKASSPSLPSPPAPGCVGELVLFSPCLSFVSSPPNNRSKTAPSKCCDAFIAAINSGDGPCLCYLLRQPRLLGFPVNGSRVLSLSSVCFPDKSSRRGNLQAICSGSSQARPPFKNGTVSGVSNTSHSGPNNQSTPFKSLPPNSNNTRTPSSFPSDTENSSTKANPPAELNQGQQTPSEAPSSVVVDQFSGSFNSTSQKDLLPLVLLLILICL</sequence>
<reference evidence="7 8" key="1">
    <citation type="journal article" date="2020" name="bioRxiv">
        <title>Sequence and annotation of 42 cannabis genomes reveals extensive copy number variation in cannabinoid synthesis and pathogen resistance genes.</title>
        <authorList>
            <person name="Mckernan K.J."/>
            <person name="Helbert Y."/>
            <person name="Kane L.T."/>
            <person name="Ebling H."/>
            <person name="Zhang L."/>
            <person name="Liu B."/>
            <person name="Eaton Z."/>
            <person name="Mclaughlin S."/>
            <person name="Kingan S."/>
            <person name="Baybayan P."/>
            <person name="Concepcion G."/>
            <person name="Jordan M."/>
            <person name="Riva A."/>
            <person name="Barbazuk W."/>
            <person name="Harkins T."/>
        </authorList>
    </citation>
    <scope>NUCLEOTIDE SEQUENCE [LARGE SCALE GENOMIC DNA]</scope>
    <source>
        <strain evidence="8">cv. Jamaican Lion 4</strain>
        <tissue evidence="7">Leaf</tissue>
    </source>
</reference>
<name>A0A7J6GN29_CANSA</name>
<proteinExistence type="predicted"/>
<keyword evidence="3" id="KW-0446">Lipid-binding</keyword>
<keyword evidence="2" id="KW-0813">Transport</keyword>